<evidence type="ECO:0000313" key="2">
    <source>
        <dbReference type="Proteomes" id="UP001152531"/>
    </source>
</evidence>
<comment type="caution">
    <text evidence="1">The sequence shown here is derived from an EMBL/GenBank/DDBJ whole genome shotgun (WGS) entry which is preliminary data.</text>
</comment>
<keyword evidence="2" id="KW-1185">Reference proteome</keyword>
<dbReference type="Proteomes" id="UP001152531">
    <property type="component" value="Unassembled WGS sequence"/>
</dbReference>
<accession>A0ACA9YG08</accession>
<proteinExistence type="predicted"/>
<gene>
    <name evidence="1" type="ORF">CLIB1444_21S00804</name>
</gene>
<organism evidence="1 2">
    <name type="scientific">[Candida] jaroonii</name>
    <dbReference type="NCBI Taxonomy" id="467808"/>
    <lineage>
        <taxon>Eukaryota</taxon>
        <taxon>Fungi</taxon>
        <taxon>Dikarya</taxon>
        <taxon>Ascomycota</taxon>
        <taxon>Saccharomycotina</taxon>
        <taxon>Pichiomycetes</taxon>
        <taxon>Debaryomycetaceae</taxon>
        <taxon>Yamadazyma</taxon>
    </lineage>
</organism>
<sequence length="197" mass="22973">MKDKIDKTVEEIGDGQVDQSIKDDMKIELKRSLFKVSNEDMKKDDVKNNLDKIKESSITEIPVILTVDDTNFLLIQNDDISDDLTRLVALYDSNILDYDIVKLFNLIRTDDDLIELHNLTDREEMVLKIPALDIVITEDNIYARDIKVSDFLVIFKGLKLGGNLKFIIDRKERFITRFNDLHDEIRSNIESKKRKLQ</sequence>
<reference evidence="1" key="1">
    <citation type="submission" date="2022-06" db="EMBL/GenBank/DDBJ databases">
        <authorList>
            <person name="Legras J.-L."/>
            <person name="Devillers H."/>
            <person name="Grondin C."/>
        </authorList>
    </citation>
    <scope>NUCLEOTIDE SEQUENCE</scope>
    <source>
        <strain evidence="1">CLIB 1444</strain>
    </source>
</reference>
<protein>
    <submittedName>
        <fullName evidence="1">Uncharacterized protein</fullName>
    </submittedName>
</protein>
<dbReference type="EMBL" id="CALSDN010000021">
    <property type="protein sequence ID" value="CAH6723851.1"/>
    <property type="molecule type" value="Genomic_DNA"/>
</dbReference>
<name>A0ACA9YG08_9ASCO</name>
<evidence type="ECO:0000313" key="1">
    <source>
        <dbReference type="EMBL" id="CAH6723851.1"/>
    </source>
</evidence>